<dbReference type="EMBL" id="JAUSVK010000001">
    <property type="protein sequence ID" value="MDQ0390654.1"/>
    <property type="molecule type" value="Genomic_DNA"/>
</dbReference>
<dbReference type="InterPro" id="IPR011050">
    <property type="entry name" value="Pectin_lyase_fold/virulence"/>
</dbReference>
<evidence type="ECO:0000313" key="3">
    <source>
        <dbReference type="EMBL" id="MDQ0390654.1"/>
    </source>
</evidence>
<dbReference type="RefSeq" id="WP_307421976.1">
    <property type="nucleotide sequence ID" value="NZ_JAUSVK010000001.1"/>
</dbReference>
<dbReference type="SMART" id="SM00869">
    <property type="entry name" value="Autotransporter"/>
    <property type="match status" value="1"/>
</dbReference>
<sequence length="1433" mass="140483">MNQTLGSTPIVNSGNGWDPSFDTVTKSGTGTLTIDGGTITGGETYITGGAMAQTSGTTHISYLAVGTGAGNTGTLNVSGGSLTFGTGLQVGDFGGTGTVNQTGGTVTVEQDCGDPTHCATFNIGNQGGNGTYNISGAGSVLNLSGGIFVIGRNDANKAASTGLLNLNGGTVSVSAGELIIGDNLVMGGGTSNTPGSGTITQTAGTLSIGADASLNLSGSGNGVYNLDGGTLAIGGTSLVGHYGNMAGTYAFNLGGGTVRVTGSALTTDVDATLVSGTNSTIDTNGLGAAWSGIFSGNGALTKAGAGTLTLSGVNTYTGGTTVSAGTLALSGAGTVGTGRLTLGAGTIFDISATTSGATVGSLAGSGTIENGTKSLVVGGDNTDSSFSGTIDNTNDGWQGSYGTFTKTGSGTLTIDGATINHGEAYINGGAMAQTSGTTQISYLAVGEGTGHTGNLNISGGSLTFTTGLQVGDFGGTGTVTQSGGTVLITDGCGTSAHCALLNIGNQGGTGIYNLQGGTLTLNDGMFDIGRNTTGHSQSTGTLNISGGELDLTNTGLVTTELVIGDSSAADPGTAGTGKIVQTGGVLSVANTTTLYLSGYGNGEYDLDGGILKIGGSSLAERYGGGAATGTYVFNWNDGGIQVTGSALATDVDATLGGSGPSIIDTNGLGATWTGVLSGSGKLAKIGDGTLTLSGANTYQGGTVLQNGTIAVGNDTALGTGVLEMAAGTTLDFTAGTYTVANDIVIDGDPTVNVGTGLTDTLSGVIGDGTPAGDIVKTGDGTLILSGLNTYTGSTTVSGGTLALSGLGSIAASSGLALADGTTFDISATTAGASIKSLSGTGAVDLGAEFLTLTDAHDTYSGTIGGTGGLTLSGGSEVLNGTNTYTGATTVTGAALELDGSVTSAVTLGSGGILSGTGTIGTAAASPADGSLDAQAGSIVRPGGNGGADIGTLTVNGDFTQESGSTYEAQVGAGGIHDLIAVSGVATIQSNATLSIATSPNGLVDVPLNTPITVLTAAGGVVGQYDTFVGTAFYGVTAGYDDVGNPHAITETVTQDRAFAAAGVTRNEIATAAGLDSLPGDNNLHNVIGSLTSDADARSAFNQLSGEAYASTKSVLIGESDITRDAVTDRLRQALCDTGGSNTGIRSNHVGPQNDPFCEGDGVTAWGRAYGSWGHVDGDGNAATVDHSIGGVLLGIDTRVFDTWRVGILGGYGQSDFSIDGRNSSGSSDDYNVGLYAGNQWGPLGLRTGGSYTWHTVSTDRYVVLPDFADTLHGKYDAATAQVFGDVGYKIDAGTASFEPFAGLAYVNLHTDGFTEKGGEAALTARSSNTGVTFSTLGMRGSLAFDLSGIGMTANGTLGWRHAFGNITPTSTFTVDGSSPFSVAGVPIAQDAAVVEAGLGAAVTQTMTVDIAYTGQFGKDTQDQGVHGTVGWKF</sequence>
<proteinExistence type="predicted"/>
<reference evidence="3 4" key="1">
    <citation type="submission" date="2023-07" db="EMBL/GenBank/DDBJ databases">
        <title>Genomic Encyclopedia of Type Strains, Phase IV (KMG-IV): sequencing the most valuable type-strain genomes for metagenomic binning, comparative biology and taxonomic classification.</title>
        <authorList>
            <person name="Goeker M."/>
        </authorList>
    </citation>
    <scope>NUCLEOTIDE SEQUENCE [LARGE SCALE GENOMIC DNA]</scope>
    <source>
        <strain evidence="3 4">DSM 5896</strain>
    </source>
</reference>
<dbReference type="SUPFAM" id="SSF51126">
    <property type="entry name" value="Pectin lyase-like"/>
    <property type="match status" value="3"/>
</dbReference>
<organism evidence="3 4">
    <name type="scientific">Labrys monachus</name>
    <dbReference type="NCBI Taxonomy" id="217067"/>
    <lineage>
        <taxon>Bacteria</taxon>
        <taxon>Pseudomonadati</taxon>
        <taxon>Pseudomonadota</taxon>
        <taxon>Alphaproteobacteria</taxon>
        <taxon>Hyphomicrobiales</taxon>
        <taxon>Xanthobacteraceae</taxon>
        <taxon>Labrys</taxon>
    </lineage>
</organism>
<protein>
    <submittedName>
        <fullName evidence="3">Outer membrane autotransporter protein</fullName>
    </submittedName>
</protein>
<dbReference type="Pfam" id="PF12951">
    <property type="entry name" value="PATR"/>
    <property type="match status" value="4"/>
</dbReference>
<evidence type="ECO:0000259" key="2">
    <source>
        <dbReference type="PROSITE" id="PS51208"/>
    </source>
</evidence>
<dbReference type="InterPro" id="IPR005546">
    <property type="entry name" value="Autotransporte_beta"/>
</dbReference>
<evidence type="ECO:0000313" key="4">
    <source>
        <dbReference type="Proteomes" id="UP001237448"/>
    </source>
</evidence>
<dbReference type="InterPro" id="IPR036709">
    <property type="entry name" value="Autotransporte_beta_dom_sf"/>
</dbReference>
<evidence type="ECO:0000256" key="1">
    <source>
        <dbReference type="ARBA" id="ARBA00022729"/>
    </source>
</evidence>
<dbReference type="PROSITE" id="PS51208">
    <property type="entry name" value="AUTOTRANSPORTER"/>
    <property type="match status" value="1"/>
</dbReference>
<comment type="caution">
    <text evidence="3">The sequence shown here is derived from an EMBL/GenBank/DDBJ whole genome shotgun (WGS) entry which is preliminary data.</text>
</comment>
<dbReference type="InterPro" id="IPR006315">
    <property type="entry name" value="OM_autotransptr_brl_dom"/>
</dbReference>
<accession>A0ABU0F7R2</accession>
<name>A0ABU0F7R2_9HYPH</name>
<dbReference type="Gene3D" id="2.40.128.130">
    <property type="entry name" value="Autotransporter beta-domain"/>
    <property type="match status" value="1"/>
</dbReference>
<feature type="domain" description="Autotransporter" evidence="2">
    <location>
        <begin position="1157"/>
        <end position="1433"/>
    </location>
</feature>
<gene>
    <name evidence="3" type="ORF">J3R73_000446</name>
</gene>
<dbReference type="Pfam" id="PF03797">
    <property type="entry name" value="Autotransporter"/>
    <property type="match status" value="1"/>
</dbReference>
<dbReference type="SUPFAM" id="SSF103515">
    <property type="entry name" value="Autotransporter"/>
    <property type="match status" value="1"/>
</dbReference>
<dbReference type="Proteomes" id="UP001237448">
    <property type="component" value="Unassembled WGS sequence"/>
</dbReference>
<dbReference type="NCBIfam" id="TIGR01414">
    <property type="entry name" value="autotrans_barl"/>
    <property type="match status" value="1"/>
</dbReference>
<keyword evidence="4" id="KW-1185">Reference proteome</keyword>
<dbReference type="InterPro" id="IPR013425">
    <property type="entry name" value="Autotrns_rpt"/>
</dbReference>
<dbReference type="NCBIfam" id="TIGR02601">
    <property type="entry name" value="autotrns_rpt"/>
    <property type="match status" value="3"/>
</dbReference>
<keyword evidence="1" id="KW-0732">Signal</keyword>